<dbReference type="Proteomes" id="UP000827440">
    <property type="component" value="Segment"/>
</dbReference>
<accession>A0AAE7V4K6</accession>
<dbReference type="EMBL" id="MZ130484">
    <property type="protein sequence ID" value="QWM89951.1"/>
    <property type="molecule type" value="Genomic_DNA"/>
</dbReference>
<reference evidence="1 2" key="1">
    <citation type="submission" date="2021-04" db="EMBL/GenBank/DDBJ databases">
        <authorList>
            <person name="Shkoporov A.N."/>
            <person name="Stockdale S.R."/>
            <person name="Guerin E."/>
            <person name="Ross R.P."/>
            <person name="Hill C."/>
        </authorList>
    </citation>
    <scope>NUCLEOTIDE SEQUENCE [LARGE SCALE GENOMIC DNA]</scope>
    <source>
        <strain evidence="2">cr54_1</strain>
    </source>
</reference>
<gene>
    <name evidence="1" type="primary">gp_20496</name>
</gene>
<proteinExistence type="predicted"/>
<keyword evidence="2" id="KW-1185">Reference proteome</keyword>
<dbReference type="GeneID" id="75691057"/>
<evidence type="ECO:0000313" key="2">
    <source>
        <dbReference type="Proteomes" id="UP000827440"/>
    </source>
</evidence>
<dbReference type="RefSeq" id="YP_010359523.1">
    <property type="nucleotide sequence ID" value="NC_062774.1"/>
</dbReference>
<name>A0AAE7V4K6_9CAUD</name>
<dbReference type="KEGG" id="vg:75691057"/>
<evidence type="ECO:0000313" key="1">
    <source>
        <dbReference type="EMBL" id="QWM89951.1"/>
    </source>
</evidence>
<protein>
    <submittedName>
        <fullName evidence="1">Uncharacterized protein</fullName>
    </submittedName>
</protein>
<organism evidence="1 2">
    <name type="scientific">uncultured phage cr54_1</name>
    <dbReference type="NCBI Taxonomy" id="2986398"/>
    <lineage>
        <taxon>Viruses</taxon>
        <taxon>Duplodnaviria</taxon>
        <taxon>Heunggongvirae</taxon>
        <taxon>Uroviricota</taxon>
        <taxon>Caudoviricetes</taxon>
        <taxon>Crassvirales</taxon>
        <taxon>Intestiviridae</taxon>
        <taxon>Churivirinae</taxon>
        <taxon>Jahgtovirus</taxon>
        <taxon>Jahgtovirus intestinalis</taxon>
    </lineage>
</organism>
<sequence>MERLLFAKNVALATTPASINEIGEAGIAEGAIALYDDTGAIITDTPARRIPRFSIFIGGGAFANASDYYNSVLDIDTYRFEYAKTEYAAGTNLSVDITVPTPVKDKDYTITMVKPGTVLNERYKWSSSTRATEGDTTTTVAKRLADELKALGKNEGFTATAAAAKITITAKDYQNWNVVAGDKLFGATVTVNTKGVAPINDDAFLKELQLRCIGAEGINATERDAIQLYKLPVRSSATGWTTYALTFYNSRNLRSGNTENVKSIVYLAVPTGSASITTLDKIFTALSSVDGQPVTSEE</sequence>